<evidence type="ECO:0000256" key="1">
    <source>
        <dbReference type="SAM" id="Phobius"/>
    </source>
</evidence>
<reference evidence="2" key="2">
    <citation type="submission" date="2025-08" db="UniProtKB">
        <authorList>
            <consortium name="Ensembl"/>
        </authorList>
    </citation>
    <scope>IDENTIFICATION</scope>
</reference>
<dbReference type="Ensembl" id="ENSAMET00000042058.1">
    <property type="protein sequence ID" value="ENSAMEP00000029629.1"/>
    <property type="gene ID" value="ENSAMEG00000031271.1"/>
</dbReference>
<dbReference type="InterPro" id="IPR038780">
    <property type="entry name" value="ALN"/>
</dbReference>
<keyword evidence="1" id="KW-0812">Transmembrane</keyword>
<reference evidence="2" key="3">
    <citation type="submission" date="2025-09" db="UniProtKB">
        <authorList>
            <consortium name="Ensembl"/>
        </authorList>
    </citation>
    <scope>IDENTIFICATION</scope>
</reference>
<dbReference type="GeneTree" id="ENSGT01010000229547"/>
<keyword evidence="3" id="KW-1185">Reference proteome</keyword>
<dbReference type="Proteomes" id="UP000008912">
    <property type="component" value="Unassembled WGS sequence"/>
</dbReference>
<keyword evidence="1" id="KW-0472">Membrane</keyword>
<protein>
    <submittedName>
        <fullName evidence="2">Uncharacterized protein</fullName>
    </submittedName>
</protein>
<accession>A0A7N5JSF1</accession>
<organism evidence="2 3">
    <name type="scientific">Ailuropoda melanoleuca</name>
    <name type="common">Giant panda</name>
    <dbReference type="NCBI Taxonomy" id="9646"/>
    <lineage>
        <taxon>Eukaryota</taxon>
        <taxon>Metazoa</taxon>
        <taxon>Chordata</taxon>
        <taxon>Craniata</taxon>
        <taxon>Vertebrata</taxon>
        <taxon>Euteleostomi</taxon>
        <taxon>Mammalia</taxon>
        <taxon>Eutheria</taxon>
        <taxon>Laurasiatheria</taxon>
        <taxon>Carnivora</taxon>
        <taxon>Caniformia</taxon>
        <taxon>Ursidae</taxon>
        <taxon>Ailuropoda</taxon>
    </lineage>
</organism>
<dbReference type="AlphaFoldDB" id="A0A7N5JSF1"/>
<evidence type="ECO:0000313" key="3">
    <source>
        <dbReference type="Proteomes" id="UP000008912"/>
    </source>
</evidence>
<reference evidence="2 3" key="1">
    <citation type="journal article" date="2010" name="Nature">
        <title>The sequence and de novo assembly of the giant panda genome.</title>
        <authorList>
            <person name="Li R."/>
            <person name="Fan W."/>
            <person name="Tian G."/>
            <person name="Zhu H."/>
            <person name="He L."/>
            <person name="Cai J."/>
            <person name="Huang Q."/>
            <person name="Cai Q."/>
            <person name="Li B."/>
            <person name="Bai Y."/>
            <person name="Zhang Z."/>
            <person name="Zhang Y."/>
            <person name="Wang W."/>
            <person name="Li J."/>
            <person name="Wei F."/>
            <person name="Li H."/>
            <person name="Jian M."/>
            <person name="Li J."/>
            <person name="Zhang Z."/>
            <person name="Nielsen R."/>
            <person name="Li D."/>
            <person name="Gu W."/>
            <person name="Yang Z."/>
            <person name="Xuan Z."/>
            <person name="Ryder O.A."/>
            <person name="Leung F.C."/>
            <person name="Zhou Y."/>
            <person name="Cao J."/>
            <person name="Sun X."/>
            <person name="Fu Y."/>
            <person name="Fang X."/>
            <person name="Guo X."/>
            <person name="Wang B."/>
            <person name="Hou R."/>
            <person name="Shen F."/>
            <person name="Mu B."/>
            <person name="Ni P."/>
            <person name="Lin R."/>
            <person name="Qian W."/>
            <person name="Wang G."/>
            <person name="Yu C."/>
            <person name="Nie W."/>
            <person name="Wang J."/>
            <person name="Wu Z."/>
            <person name="Liang H."/>
            <person name="Min J."/>
            <person name="Wu Q."/>
            <person name="Cheng S."/>
            <person name="Ruan J."/>
            <person name="Wang M."/>
            <person name="Shi Z."/>
            <person name="Wen M."/>
            <person name="Liu B."/>
            <person name="Ren X."/>
            <person name="Zheng H."/>
            <person name="Dong D."/>
            <person name="Cook K."/>
            <person name="Shan G."/>
            <person name="Zhang H."/>
            <person name="Kosiol C."/>
            <person name="Xie X."/>
            <person name="Lu Z."/>
            <person name="Zheng H."/>
            <person name="Li Y."/>
            <person name="Steiner C.C."/>
            <person name="Lam T.T."/>
            <person name="Lin S."/>
            <person name="Zhang Q."/>
            <person name="Li G."/>
            <person name="Tian J."/>
            <person name="Gong T."/>
            <person name="Liu H."/>
            <person name="Zhang D."/>
            <person name="Fang L."/>
            <person name="Ye C."/>
            <person name="Zhang J."/>
            <person name="Hu W."/>
            <person name="Xu A."/>
            <person name="Ren Y."/>
            <person name="Zhang G."/>
            <person name="Bruford M.W."/>
            <person name="Li Q."/>
            <person name="Ma L."/>
            <person name="Guo Y."/>
            <person name="An N."/>
            <person name="Hu Y."/>
            <person name="Zheng Y."/>
            <person name="Shi Y."/>
            <person name="Li Z."/>
            <person name="Liu Q."/>
            <person name="Chen Y."/>
            <person name="Zhao J."/>
            <person name="Qu N."/>
            <person name="Zhao S."/>
            <person name="Tian F."/>
            <person name="Wang X."/>
            <person name="Wang H."/>
            <person name="Xu L."/>
            <person name="Liu X."/>
            <person name="Vinar T."/>
            <person name="Wang Y."/>
            <person name="Lam T.W."/>
            <person name="Yiu S.M."/>
            <person name="Liu S."/>
            <person name="Zhang H."/>
            <person name="Li D."/>
            <person name="Huang Y."/>
            <person name="Wang X."/>
            <person name="Yang G."/>
            <person name="Jiang Z."/>
            <person name="Wang J."/>
            <person name="Qin N."/>
            <person name="Li L."/>
            <person name="Li J."/>
            <person name="Bolund L."/>
            <person name="Kristiansen K."/>
            <person name="Wong G.K."/>
            <person name="Olson M."/>
            <person name="Zhang X."/>
            <person name="Li S."/>
            <person name="Yang H."/>
            <person name="Wang J."/>
            <person name="Wang J."/>
        </authorList>
    </citation>
    <scope>NUCLEOTIDE SEQUENCE [LARGE SCALE GENOMIC DNA]</scope>
</reference>
<name>A0A7N5JSF1_AILME</name>
<evidence type="ECO:0000313" key="2">
    <source>
        <dbReference type="Ensembl" id="ENSAMEP00000029629.1"/>
    </source>
</evidence>
<dbReference type="PANTHER" id="PTHR37367">
    <property type="entry name" value="CHROMOSOME 4 OPEN READING FRAME 3"/>
    <property type="match status" value="1"/>
</dbReference>
<keyword evidence="1" id="KW-1133">Transmembrane helix</keyword>
<sequence length="72" mass="8396">MSVERLFPVWWAWRLPGISSRPGLGLSGKQQQHNHKVGSQARADKFSKHSYQLDLWLVILFEVVFIFVYLVP</sequence>
<dbReference type="InParanoid" id="A0A7N5JSF1"/>
<feature type="transmembrane region" description="Helical" evidence="1">
    <location>
        <begin position="53"/>
        <end position="71"/>
    </location>
</feature>
<dbReference type="PANTHER" id="PTHR37367:SF1">
    <property type="entry name" value="CHROMOSOME 4 OPEN READING FRAME 3"/>
    <property type="match status" value="1"/>
</dbReference>
<proteinExistence type="predicted"/>
<dbReference type="Pfam" id="PF17696">
    <property type="entry name" value="ALN"/>
    <property type="match status" value="1"/>
</dbReference>